<keyword evidence="3" id="KW-1185">Reference proteome</keyword>
<name>A0A6I8LM38_9PSEU</name>
<evidence type="ECO:0000256" key="1">
    <source>
        <dbReference type="SAM" id="MobiDB-lite"/>
    </source>
</evidence>
<feature type="region of interest" description="Disordered" evidence="1">
    <location>
        <begin position="1"/>
        <end position="31"/>
    </location>
</feature>
<accession>A0A6I8LM38</accession>
<evidence type="ECO:0000313" key="3">
    <source>
        <dbReference type="Proteomes" id="UP000399805"/>
    </source>
</evidence>
<dbReference type="AlphaFoldDB" id="A0A6I8LM38"/>
<proteinExistence type="predicted"/>
<reference evidence="2 3" key="1">
    <citation type="submission" date="2019-09" db="EMBL/GenBank/DDBJ databases">
        <authorList>
            <person name="Leyn A S."/>
        </authorList>
    </citation>
    <scope>NUCLEOTIDE SEQUENCE [LARGE SCALE GENOMIC DNA]</scope>
    <source>
        <strain evidence="2">AA231_1</strain>
    </source>
</reference>
<organism evidence="2 3">
    <name type="scientific">Amycolatopsis camponoti</name>
    <dbReference type="NCBI Taxonomy" id="2606593"/>
    <lineage>
        <taxon>Bacteria</taxon>
        <taxon>Bacillati</taxon>
        <taxon>Actinomycetota</taxon>
        <taxon>Actinomycetes</taxon>
        <taxon>Pseudonocardiales</taxon>
        <taxon>Pseudonocardiaceae</taxon>
        <taxon>Amycolatopsis</taxon>
    </lineage>
</organism>
<gene>
    <name evidence="2" type="ORF">AA23TX_01260</name>
</gene>
<evidence type="ECO:0000313" key="2">
    <source>
        <dbReference type="EMBL" id="VVJ16239.1"/>
    </source>
</evidence>
<sequence>MAARRKKITGAAVHQSFAETPAKVPDRPRGRTSGADLCCMSIVLVT</sequence>
<dbReference type="EMBL" id="CABVGP010000001">
    <property type="protein sequence ID" value="VVJ16239.1"/>
    <property type="molecule type" value="Genomic_DNA"/>
</dbReference>
<protein>
    <submittedName>
        <fullName evidence="2">Uncharacterized protein</fullName>
    </submittedName>
</protein>
<dbReference type="Proteomes" id="UP000399805">
    <property type="component" value="Unassembled WGS sequence"/>
</dbReference>